<accession>A0A182JL31</accession>
<evidence type="ECO:0000313" key="1">
    <source>
        <dbReference type="EnsemblMetazoa" id="AATE020079-PA.1"/>
    </source>
</evidence>
<reference evidence="1" key="1">
    <citation type="submission" date="2022-08" db="UniProtKB">
        <authorList>
            <consortium name="EnsemblMetazoa"/>
        </authorList>
    </citation>
    <scope>IDENTIFICATION</scope>
    <source>
        <strain evidence="1">EBRO</strain>
    </source>
</reference>
<sequence>MIGRRSPAYEAGSRAIMAILSMMLMMLMMMMRMIETMIVICIPTHCTTDVSRTPQQQRGSVNHRVGGLRGKVSLEGRWPSCHKQHVNACKPQQSDRVAGAFNRFTTA</sequence>
<organism evidence="1">
    <name type="scientific">Anopheles atroparvus</name>
    <name type="common">European mosquito</name>
    <dbReference type="NCBI Taxonomy" id="41427"/>
    <lineage>
        <taxon>Eukaryota</taxon>
        <taxon>Metazoa</taxon>
        <taxon>Ecdysozoa</taxon>
        <taxon>Arthropoda</taxon>
        <taxon>Hexapoda</taxon>
        <taxon>Insecta</taxon>
        <taxon>Pterygota</taxon>
        <taxon>Neoptera</taxon>
        <taxon>Endopterygota</taxon>
        <taxon>Diptera</taxon>
        <taxon>Nematocera</taxon>
        <taxon>Culicoidea</taxon>
        <taxon>Culicidae</taxon>
        <taxon>Anophelinae</taxon>
        <taxon>Anopheles</taxon>
    </lineage>
</organism>
<dbReference type="AlphaFoldDB" id="A0A182JL31"/>
<dbReference type="EnsemblMetazoa" id="AATE020079-RA">
    <property type="protein sequence ID" value="AATE020079-PA.1"/>
    <property type="gene ID" value="AATE020079"/>
</dbReference>
<protein>
    <submittedName>
        <fullName evidence="1">Uncharacterized protein</fullName>
    </submittedName>
</protein>
<dbReference type="VEuPathDB" id="VectorBase:AATE020079"/>
<name>A0A182JL31_ANOAO</name>
<proteinExistence type="predicted"/>